<dbReference type="GO" id="GO:0044718">
    <property type="term" value="P:siderophore transmembrane transport"/>
    <property type="evidence" value="ECO:0007669"/>
    <property type="project" value="TreeGrafter"/>
</dbReference>
<evidence type="ECO:0000259" key="3">
    <source>
        <dbReference type="Pfam" id="PF07715"/>
    </source>
</evidence>
<protein>
    <submittedName>
        <fullName evidence="4">TonB-dependent outer membrane receptor, SusC/RagA subfamily, signature region</fullName>
    </submittedName>
</protein>
<keyword evidence="2" id="KW-0472">Membrane</keyword>
<keyword evidence="2" id="KW-0813">Transport</keyword>
<sequence length="310" mass="34366">MPGVNITQSTGAPGDNIEVRIRGNGTIGNNNPLYVVDGIPTREITFLNPSDIKSMTVLKDASAASIYGSRAAGGVIVIETKNGSDRSGIQVSYFTGIQKVQNLPTMLNAEQYMQTVENAWDNAGYEGTNPYIEDRNRSDFADVDYLDELFELGRTQSAQVTASGGNEDTDYFLSAGYFGQDGPVVYDNDQYRRFNFRSNVNSNLNDRLKVGANLQASYEYKDRISSSGDSPGIIRHAFLRPPIIPVRKDPSDPTYSEEDPFTDLPFFQGPDSYESSKYEFSQNPIALAYFTDDAARTFKTFGNIFAEYSF</sequence>
<feature type="domain" description="TonB-dependent receptor plug" evidence="3">
    <location>
        <begin position="1"/>
        <end position="75"/>
    </location>
</feature>
<gene>
    <name evidence="4" type="ORF">SAMN05878281_0003</name>
</gene>
<dbReference type="InterPro" id="IPR012910">
    <property type="entry name" value="Plug_dom"/>
</dbReference>
<evidence type="ECO:0000256" key="1">
    <source>
        <dbReference type="ARBA" id="ARBA00022729"/>
    </source>
</evidence>
<organism evidence="4 5">
    <name type="scientific">Salegentibacter salegens</name>
    <dbReference type="NCBI Taxonomy" id="143223"/>
    <lineage>
        <taxon>Bacteria</taxon>
        <taxon>Pseudomonadati</taxon>
        <taxon>Bacteroidota</taxon>
        <taxon>Flavobacteriia</taxon>
        <taxon>Flavobacteriales</taxon>
        <taxon>Flavobacteriaceae</taxon>
        <taxon>Salegentibacter</taxon>
    </lineage>
</organism>
<dbReference type="GO" id="GO:0015344">
    <property type="term" value="F:siderophore uptake transmembrane transporter activity"/>
    <property type="evidence" value="ECO:0007669"/>
    <property type="project" value="TreeGrafter"/>
</dbReference>
<keyword evidence="2" id="KW-1134">Transmembrane beta strand</keyword>
<dbReference type="Gene3D" id="2.170.130.10">
    <property type="entry name" value="TonB-dependent receptor, plug domain"/>
    <property type="match status" value="1"/>
</dbReference>
<dbReference type="EMBL" id="LT670848">
    <property type="protein sequence ID" value="SHM24183.1"/>
    <property type="molecule type" value="Genomic_DNA"/>
</dbReference>
<dbReference type="Pfam" id="PF07715">
    <property type="entry name" value="Plug"/>
    <property type="match status" value="1"/>
</dbReference>
<dbReference type="NCBIfam" id="TIGR04057">
    <property type="entry name" value="SusC_RagA_signa"/>
    <property type="match status" value="1"/>
</dbReference>
<dbReference type="InterPro" id="IPR037066">
    <property type="entry name" value="Plug_dom_sf"/>
</dbReference>
<dbReference type="InterPro" id="IPR023997">
    <property type="entry name" value="TonB-dep_OMP_SusC/RagA_CS"/>
</dbReference>
<dbReference type="GO" id="GO:0009279">
    <property type="term" value="C:cell outer membrane"/>
    <property type="evidence" value="ECO:0007669"/>
    <property type="project" value="UniProtKB-SubCell"/>
</dbReference>
<evidence type="ECO:0000313" key="4">
    <source>
        <dbReference type="EMBL" id="SHM24183.1"/>
    </source>
</evidence>
<dbReference type="AlphaFoldDB" id="A0A1M7H769"/>
<dbReference type="PANTHER" id="PTHR30069">
    <property type="entry name" value="TONB-DEPENDENT OUTER MEMBRANE RECEPTOR"/>
    <property type="match status" value="1"/>
</dbReference>
<name>A0A1M7H769_9FLAO</name>
<reference evidence="5" key="1">
    <citation type="submission" date="2016-11" db="EMBL/GenBank/DDBJ databases">
        <authorList>
            <person name="Varghese N."/>
            <person name="Submissions S."/>
        </authorList>
    </citation>
    <scope>NUCLEOTIDE SEQUENCE [LARGE SCALE GENOMIC DNA]</scope>
    <source>
        <strain evidence="5">ACAM 48</strain>
    </source>
</reference>
<dbReference type="STRING" id="143223.SAMN05878281_0003"/>
<keyword evidence="1" id="KW-0732">Signal</keyword>
<proteinExistence type="inferred from homology"/>
<accession>A0A1M7H769</accession>
<dbReference type="Proteomes" id="UP000190235">
    <property type="component" value="Chromosome I"/>
</dbReference>
<dbReference type="PANTHER" id="PTHR30069:SF29">
    <property type="entry name" value="HEMOGLOBIN AND HEMOGLOBIN-HAPTOGLOBIN-BINDING PROTEIN 1-RELATED"/>
    <property type="match status" value="1"/>
</dbReference>
<keyword evidence="2" id="KW-0812">Transmembrane</keyword>
<dbReference type="InterPro" id="IPR039426">
    <property type="entry name" value="TonB-dep_rcpt-like"/>
</dbReference>
<keyword evidence="4" id="KW-0675">Receptor</keyword>
<dbReference type="SUPFAM" id="SSF56935">
    <property type="entry name" value="Porins"/>
    <property type="match status" value="1"/>
</dbReference>
<keyword evidence="2" id="KW-0998">Cell outer membrane</keyword>
<evidence type="ECO:0000256" key="2">
    <source>
        <dbReference type="PROSITE-ProRule" id="PRU01360"/>
    </source>
</evidence>
<comment type="subcellular location">
    <subcellularLocation>
        <location evidence="2">Cell outer membrane</location>
        <topology evidence="2">Multi-pass membrane protein</topology>
    </subcellularLocation>
</comment>
<evidence type="ECO:0000313" key="5">
    <source>
        <dbReference type="Proteomes" id="UP000190235"/>
    </source>
</evidence>
<dbReference type="PROSITE" id="PS52016">
    <property type="entry name" value="TONB_DEPENDENT_REC_3"/>
    <property type="match status" value="1"/>
</dbReference>
<comment type="similarity">
    <text evidence="2">Belongs to the TonB-dependent receptor family.</text>
</comment>
<keyword evidence="5" id="KW-1185">Reference proteome</keyword>